<dbReference type="KEGG" id="pbs:Plabr_0776"/>
<sequence>MTRFWSPLLLLTLLLGCQQSQPTPEPSNAQSESGAETQNSGQQDASVIAIPDPVDTPSQPAEEPLPELPIISFGGGGADPAPATGGMQAKSPGKPQAGTETVIAQLKDLQVLLGTWRGITQKEYDGFKAVDETEWVWDFQSQPEQPALVMESDKSPYYRKARLTYQPAEDNYLLTLTTPEGGESQLVGLFSEEITDETGDNGKPQRSYKLTFTETAPSDDDGQALQLVLNQKNNDRYMLEVYRQRRGADRFFRVDTVSTQREGTSLAQIDEGYGEKTCIISGGLGTITVSHNGQTYYVCCTGCKAAFEDDPERWIARAEEQKE</sequence>
<dbReference type="eggNOG" id="COG3350">
    <property type="taxonomic scope" value="Bacteria"/>
</dbReference>
<accession>F0SGW5</accession>
<proteinExistence type="predicted"/>
<feature type="signal peptide" evidence="2">
    <location>
        <begin position="1"/>
        <end position="22"/>
    </location>
</feature>
<dbReference type="HOGENOM" id="CLU_860202_0_0_0"/>
<gene>
    <name evidence="3" type="ordered locus">Plabr_0776</name>
</gene>
<protein>
    <submittedName>
        <fullName evidence="3">YHS domain-containing protein</fullName>
    </submittedName>
</protein>
<organism evidence="3 4">
    <name type="scientific">Rubinisphaera brasiliensis (strain ATCC 49424 / DSM 5305 / JCM 21570 / IAM 15109 / NBRC 103401 / IFAM 1448)</name>
    <name type="common">Planctomyces brasiliensis</name>
    <dbReference type="NCBI Taxonomy" id="756272"/>
    <lineage>
        <taxon>Bacteria</taxon>
        <taxon>Pseudomonadati</taxon>
        <taxon>Planctomycetota</taxon>
        <taxon>Planctomycetia</taxon>
        <taxon>Planctomycetales</taxon>
        <taxon>Planctomycetaceae</taxon>
        <taxon>Rubinisphaera</taxon>
    </lineage>
</organism>
<evidence type="ECO:0000313" key="4">
    <source>
        <dbReference type="Proteomes" id="UP000006860"/>
    </source>
</evidence>
<evidence type="ECO:0000256" key="2">
    <source>
        <dbReference type="SAM" id="SignalP"/>
    </source>
</evidence>
<reference evidence="4" key="1">
    <citation type="submission" date="2011-02" db="EMBL/GenBank/DDBJ databases">
        <title>The complete genome of Planctomyces brasiliensis DSM 5305.</title>
        <authorList>
            <person name="Lucas S."/>
            <person name="Copeland A."/>
            <person name="Lapidus A."/>
            <person name="Bruce D."/>
            <person name="Goodwin L."/>
            <person name="Pitluck S."/>
            <person name="Kyrpides N."/>
            <person name="Mavromatis K."/>
            <person name="Pagani I."/>
            <person name="Ivanova N."/>
            <person name="Ovchinnikova G."/>
            <person name="Lu M."/>
            <person name="Detter J.C."/>
            <person name="Han C."/>
            <person name="Land M."/>
            <person name="Hauser L."/>
            <person name="Markowitz V."/>
            <person name="Cheng J.-F."/>
            <person name="Hugenholtz P."/>
            <person name="Woyke T."/>
            <person name="Wu D."/>
            <person name="Tindall B."/>
            <person name="Pomrenke H.G."/>
            <person name="Brambilla E."/>
            <person name="Klenk H.-P."/>
            <person name="Eisen J.A."/>
        </authorList>
    </citation>
    <scope>NUCLEOTIDE SEQUENCE [LARGE SCALE GENOMIC DNA]</scope>
    <source>
        <strain evidence="4">ATCC 49424 / DSM 5305 / JCM 21570 / NBRC 103401 / IFAM 1448</strain>
    </source>
</reference>
<feature type="chain" id="PRO_5003260346" evidence="2">
    <location>
        <begin position="23"/>
        <end position="323"/>
    </location>
</feature>
<dbReference type="Proteomes" id="UP000006860">
    <property type="component" value="Chromosome"/>
</dbReference>
<dbReference type="STRING" id="756272.Plabr_0776"/>
<dbReference type="InterPro" id="IPR009078">
    <property type="entry name" value="Ferritin-like_SF"/>
</dbReference>
<dbReference type="RefSeq" id="WP_013627140.1">
    <property type="nucleotide sequence ID" value="NC_015174.1"/>
</dbReference>
<dbReference type="AlphaFoldDB" id="F0SGW5"/>
<evidence type="ECO:0000313" key="3">
    <source>
        <dbReference type="EMBL" id="ADY58400.1"/>
    </source>
</evidence>
<name>F0SGW5_RUBBR</name>
<feature type="region of interest" description="Disordered" evidence="1">
    <location>
        <begin position="19"/>
        <end position="96"/>
    </location>
</feature>
<dbReference type="SUPFAM" id="SSF47240">
    <property type="entry name" value="Ferritin-like"/>
    <property type="match status" value="1"/>
</dbReference>
<keyword evidence="4" id="KW-1185">Reference proteome</keyword>
<dbReference type="PROSITE" id="PS51257">
    <property type="entry name" value="PROKAR_LIPOPROTEIN"/>
    <property type="match status" value="1"/>
</dbReference>
<feature type="compositionally biased region" description="Polar residues" evidence="1">
    <location>
        <begin position="19"/>
        <end position="45"/>
    </location>
</feature>
<dbReference type="GO" id="GO:0016491">
    <property type="term" value="F:oxidoreductase activity"/>
    <property type="evidence" value="ECO:0007669"/>
    <property type="project" value="InterPro"/>
</dbReference>
<dbReference type="EMBL" id="CP002546">
    <property type="protein sequence ID" value="ADY58400.1"/>
    <property type="molecule type" value="Genomic_DNA"/>
</dbReference>
<dbReference type="Gene3D" id="1.10.620.20">
    <property type="entry name" value="Ribonucleotide Reductase, subunit A"/>
    <property type="match status" value="1"/>
</dbReference>
<keyword evidence="2" id="KW-0732">Signal</keyword>
<dbReference type="InterPro" id="IPR012348">
    <property type="entry name" value="RNR-like"/>
</dbReference>
<evidence type="ECO:0000256" key="1">
    <source>
        <dbReference type="SAM" id="MobiDB-lite"/>
    </source>
</evidence>